<dbReference type="InParanoid" id="B4L7N4"/>
<dbReference type="PANTHER" id="PTHR23011">
    <property type="entry name" value="CYCLIC NUCLEOTIDE-BINDING DOMAIN CONTAINING PROTEIN"/>
    <property type="match status" value="1"/>
</dbReference>
<accession>B4L7N4</accession>
<dbReference type="OrthoDB" id="166212at2759"/>
<evidence type="ECO:0000313" key="3">
    <source>
        <dbReference type="EMBL" id="EDW05747.1"/>
    </source>
</evidence>
<organism evidence="3 4">
    <name type="scientific">Drosophila mojavensis</name>
    <name type="common">Fruit fly</name>
    <dbReference type="NCBI Taxonomy" id="7230"/>
    <lineage>
        <taxon>Eukaryota</taxon>
        <taxon>Metazoa</taxon>
        <taxon>Ecdysozoa</taxon>
        <taxon>Arthropoda</taxon>
        <taxon>Hexapoda</taxon>
        <taxon>Insecta</taxon>
        <taxon>Pterygota</taxon>
        <taxon>Neoptera</taxon>
        <taxon>Endopterygota</taxon>
        <taxon>Diptera</taxon>
        <taxon>Brachycera</taxon>
        <taxon>Muscomorpha</taxon>
        <taxon>Ephydroidea</taxon>
        <taxon>Drosophilidae</taxon>
        <taxon>Drosophila</taxon>
    </lineage>
</organism>
<dbReference type="PROSITE" id="PS50042">
    <property type="entry name" value="CNMP_BINDING_3"/>
    <property type="match status" value="1"/>
</dbReference>
<feature type="region of interest" description="Disordered" evidence="1">
    <location>
        <begin position="422"/>
        <end position="448"/>
    </location>
</feature>
<dbReference type="PANTHER" id="PTHR23011:SF41">
    <property type="entry name" value="CYCLIC NUCLEOTIDE-BINDING DOMAIN-CONTAINING PROTEIN"/>
    <property type="match status" value="1"/>
</dbReference>
<dbReference type="OMA" id="RITTMKF"/>
<dbReference type="SMART" id="SM00100">
    <property type="entry name" value="cNMP"/>
    <property type="match status" value="1"/>
</dbReference>
<dbReference type="Gene3D" id="2.60.120.10">
    <property type="entry name" value="Jelly Rolls"/>
    <property type="match status" value="1"/>
</dbReference>
<dbReference type="CDD" id="cd00038">
    <property type="entry name" value="CAP_ED"/>
    <property type="match status" value="1"/>
</dbReference>
<dbReference type="Proteomes" id="UP000009192">
    <property type="component" value="Unassembled WGS sequence"/>
</dbReference>
<name>B4L7N4_DROMO</name>
<evidence type="ECO:0000313" key="4">
    <source>
        <dbReference type="Proteomes" id="UP000009192"/>
    </source>
</evidence>
<proteinExistence type="predicted"/>
<keyword evidence="4" id="KW-1185">Reference proteome</keyword>
<sequence length="645" mass="73700">MQSKKRDTDEKQLRKKNFRLRFKKLVLTVMLNQQWMDEPEEQGIVMNAKKNVAFLIRQKRKTGVLTVAEKSLLRTPHANRTVEERKKLCLIVAALPCFSNFPPKLRVRLIPYLKFANYGEDRMLIRQNDVPITVYFMISGEVEMRKNIYDKATKKVTMVSEAIVGVGDVIGDVAMLEDCLRLNTYVTLTPCEVLYITDDEFRSVLGKFMRKQWQQKKAAIRSLNYFNYFNEDQVVRACAYCQLEQYDPLHSIYSEDRGAVSCVHFILSGECVVLQCLKVIRVIKSDGTRTYELVAVKEKEQDIFVNPTKSARSFNSSFLDEAQRKDKHLSESEFNLADLLASSSDLNDEESRLQRKAKRKTGLREIEIACGLATGTSVNTSKKKLRGSSRRITTMKFKHSMSNIWKVDFEDDEEDMVVFIEEDDDKSLKDESESQKKSDHNSILPNSSTTKLSKTSLIVDKQPSSEVELATTVIGPKLSRTKNVTVVGADGTIADASASGDSDDSSSSLLGLHIRHEKRSLANLPTETHFIDVGSLTYGGIFGLGEKITHRVIMARTVVQCLLLPRYWLMAAEQNPGHIWLRRKFSLETNIPSREDLFDHFLKTRRWEKFKRDYVQSTLIETNTNGTHPEDIPIICRIVETTDDI</sequence>
<gene>
    <name evidence="3" type="primary">Dmoj\GI11206</name>
    <name evidence="3" type="ORF">Dmoj_GI11206</name>
</gene>
<dbReference type="InterPro" id="IPR018490">
    <property type="entry name" value="cNMP-bd_dom_sf"/>
</dbReference>
<reference evidence="3 4" key="1">
    <citation type="journal article" date="2007" name="Nature">
        <title>Evolution of genes and genomes on the Drosophila phylogeny.</title>
        <authorList>
            <consortium name="Drosophila 12 Genomes Consortium"/>
            <person name="Clark A.G."/>
            <person name="Eisen M.B."/>
            <person name="Smith D.R."/>
            <person name="Bergman C.M."/>
            <person name="Oliver B."/>
            <person name="Markow T.A."/>
            <person name="Kaufman T.C."/>
            <person name="Kellis M."/>
            <person name="Gelbart W."/>
            <person name="Iyer V.N."/>
            <person name="Pollard D.A."/>
            <person name="Sackton T.B."/>
            <person name="Larracuente A.M."/>
            <person name="Singh N.D."/>
            <person name="Abad J.P."/>
            <person name="Abt D.N."/>
            <person name="Adryan B."/>
            <person name="Aguade M."/>
            <person name="Akashi H."/>
            <person name="Anderson W.W."/>
            <person name="Aquadro C.F."/>
            <person name="Ardell D.H."/>
            <person name="Arguello R."/>
            <person name="Artieri C.G."/>
            <person name="Barbash D.A."/>
            <person name="Barker D."/>
            <person name="Barsanti P."/>
            <person name="Batterham P."/>
            <person name="Batzoglou S."/>
            <person name="Begun D."/>
            <person name="Bhutkar A."/>
            <person name="Blanco E."/>
            <person name="Bosak S.A."/>
            <person name="Bradley R.K."/>
            <person name="Brand A.D."/>
            <person name="Brent M.R."/>
            <person name="Brooks A.N."/>
            <person name="Brown R.H."/>
            <person name="Butlin R.K."/>
            <person name="Caggese C."/>
            <person name="Calvi B.R."/>
            <person name="Bernardo de Carvalho A."/>
            <person name="Caspi A."/>
            <person name="Castrezana S."/>
            <person name="Celniker S.E."/>
            <person name="Chang J.L."/>
            <person name="Chapple C."/>
            <person name="Chatterji S."/>
            <person name="Chinwalla A."/>
            <person name="Civetta A."/>
            <person name="Clifton S.W."/>
            <person name="Comeron J.M."/>
            <person name="Costello J.C."/>
            <person name="Coyne J.A."/>
            <person name="Daub J."/>
            <person name="David R.G."/>
            <person name="Delcher A.L."/>
            <person name="Delehaunty K."/>
            <person name="Do C.B."/>
            <person name="Ebling H."/>
            <person name="Edwards K."/>
            <person name="Eickbush T."/>
            <person name="Evans J.D."/>
            <person name="Filipski A."/>
            <person name="Findeiss S."/>
            <person name="Freyhult E."/>
            <person name="Fulton L."/>
            <person name="Fulton R."/>
            <person name="Garcia A.C."/>
            <person name="Gardiner A."/>
            <person name="Garfield D.A."/>
            <person name="Garvin B.E."/>
            <person name="Gibson G."/>
            <person name="Gilbert D."/>
            <person name="Gnerre S."/>
            <person name="Godfrey J."/>
            <person name="Good R."/>
            <person name="Gotea V."/>
            <person name="Gravely B."/>
            <person name="Greenberg A.J."/>
            <person name="Griffiths-Jones S."/>
            <person name="Gross S."/>
            <person name="Guigo R."/>
            <person name="Gustafson E.A."/>
            <person name="Haerty W."/>
            <person name="Hahn M.W."/>
            <person name="Halligan D.L."/>
            <person name="Halpern A.L."/>
            <person name="Halter G.M."/>
            <person name="Han M.V."/>
            <person name="Heger A."/>
            <person name="Hillier L."/>
            <person name="Hinrichs A.S."/>
            <person name="Holmes I."/>
            <person name="Hoskins R.A."/>
            <person name="Hubisz M.J."/>
            <person name="Hultmark D."/>
            <person name="Huntley M.A."/>
            <person name="Jaffe D.B."/>
            <person name="Jagadeeshan S."/>
            <person name="Jeck W.R."/>
            <person name="Johnson J."/>
            <person name="Jones C.D."/>
            <person name="Jordan W.C."/>
            <person name="Karpen G.H."/>
            <person name="Kataoka E."/>
            <person name="Keightley P.D."/>
            <person name="Kheradpour P."/>
            <person name="Kirkness E.F."/>
            <person name="Koerich L.B."/>
            <person name="Kristiansen K."/>
            <person name="Kudrna D."/>
            <person name="Kulathinal R.J."/>
            <person name="Kumar S."/>
            <person name="Kwok R."/>
            <person name="Lander E."/>
            <person name="Langley C.H."/>
            <person name="Lapoint R."/>
            <person name="Lazzaro B.P."/>
            <person name="Lee S.J."/>
            <person name="Levesque L."/>
            <person name="Li R."/>
            <person name="Lin C.F."/>
            <person name="Lin M.F."/>
            <person name="Lindblad-Toh K."/>
            <person name="Llopart A."/>
            <person name="Long M."/>
            <person name="Low L."/>
            <person name="Lozovsky E."/>
            <person name="Lu J."/>
            <person name="Luo M."/>
            <person name="Machado C.A."/>
            <person name="Makalowski W."/>
            <person name="Marzo M."/>
            <person name="Matsuda M."/>
            <person name="Matzkin L."/>
            <person name="McAllister B."/>
            <person name="McBride C.S."/>
            <person name="McKernan B."/>
            <person name="McKernan K."/>
            <person name="Mendez-Lago M."/>
            <person name="Minx P."/>
            <person name="Mollenhauer M.U."/>
            <person name="Montooth K."/>
            <person name="Mount S.M."/>
            <person name="Mu X."/>
            <person name="Myers E."/>
            <person name="Negre B."/>
            <person name="Newfeld S."/>
            <person name="Nielsen R."/>
            <person name="Noor M.A."/>
            <person name="O'Grady P."/>
            <person name="Pachter L."/>
            <person name="Papaceit M."/>
            <person name="Parisi M.J."/>
            <person name="Parisi M."/>
            <person name="Parts L."/>
            <person name="Pedersen J.S."/>
            <person name="Pesole G."/>
            <person name="Phillippy A.M."/>
            <person name="Ponting C.P."/>
            <person name="Pop M."/>
            <person name="Porcelli D."/>
            <person name="Powell J.R."/>
            <person name="Prohaska S."/>
            <person name="Pruitt K."/>
            <person name="Puig M."/>
            <person name="Quesneville H."/>
            <person name="Ram K.R."/>
            <person name="Rand D."/>
            <person name="Rasmussen M.D."/>
            <person name="Reed L.K."/>
            <person name="Reenan R."/>
            <person name="Reily A."/>
            <person name="Remington K.A."/>
            <person name="Rieger T.T."/>
            <person name="Ritchie M.G."/>
            <person name="Robin C."/>
            <person name="Rogers Y.H."/>
            <person name="Rohde C."/>
            <person name="Rozas J."/>
            <person name="Rubenfield M.J."/>
            <person name="Ruiz A."/>
            <person name="Russo S."/>
            <person name="Salzberg S.L."/>
            <person name="Sanchez-Gracia A."/>
            <person name="Saranga D.J."/>
            <person name="Sato H."/>
            <person name="Schaeffer S.W."/>
            <person name="Schatz M.C."/>
            <person name="Schlenke T."/>
            <person name="Schwartz R."/>
            <person name="Segarra C."/>
            <person name="Singh R.S."/>
            <person name="Sirot L."/>
            <person name="Sirota M."/>
            <person name="Sisneros N.B."/>
            <person name="Smith C.D."/>
            <person name="Smith T.F."/>
            <person name="Spieth J."/>
            <person name="Stage D.E."/>
            <person name="Stark A."/>
            <person name="Stephan W."/>
            <person name="Strausberg R.L."/>
            <person name="Strempel S."/>
            <person name="Sturgill D."/>
            <person name="Sutton G."/>
            <person name="Sutton G.G."/>
            <person name="Tao W."/>
            <person name="Teichmann S."/>
            <person name="Tobari Y.N."/>
            <person name="Tomimura Y."/>
            <person name="Tsolas J.M."/>
            <person name="Valente V.L."/>
            <person name="Venter E."/>
            <person name="Venter J.C."/>
            <person name="Vicario S."/>
            <person name="Vieira F.G."/>
            <person name="Vilella A.J."/>
            <person name="Villasante A."/>
            <person name="Walenz B."/>
            <person name="Wang J."/>
            <person name="Wasserman M."/>
            <person name="Watts T."/>
            <person name="Wilson D."/>
            <person name="Wilson R.K."/>
            <person name="Wing R.A."/>
            <person name="Wolfner M.F."/>
            <person name="Wong A."/>
            <person name="Wong G.K."/>
            <person name="Wu C.I."/>
            <person name="Wu G."/>
            <person name="Yamamoto D."/>
            <person name="Yang H.P."/>
            <person name="Yang S.P."/>
            <person name="Yorke J.A."/>
            <person name="Yoshida K."/>
            <person name="Zdobnov E."/>
            <person name="Zhang P."/>
            <person name="Zhang Y."/>
            <person name="Zimin A.V."/>
            <person name="Baldwin J."/>
            <person name="Abdouelleil A."/>
            <person name="Abdulkadir J."/>
            <person name="Abebe A."/>
            <person name="Abera B."/>
            <person name="Abreu J."/>
            <person name="Acer S.C."/>
            <person name="Aftuck L."/>
            <person name="Alexander A."/>
            <person name="An P."/>
            <person name="Anderson E."/>
            <person name="Anderson S."/>
            <person name="Arachi H."/>
            <person name="Azer M."/>
            <person name="Bachantsang P."/>
            <person name="Barry A."/>
            <person name="Bayul T."/>
            <person name="Berlin A."/>
            <person name="Bessette D."/>
            <person name="Bloom T."/>
            <person name="Blye J."/>
            <person name="Boguslavskiy L."/>
            <person name="Bonnet C."/>
            <person name="Boukhgalter B."/>
            <person name="Bourzgui I."/>
            <person name="Brown A."/>
            <person name="Cahill P."/>
            <person name="Channer S."/>
            <person name="Cheshatsang Y."/>
            <person name="Chuda L."/>
            <person name="Citroen M."/>
            <person name="Collymore A."/>
            <person name="Cooke P."/>
            <person name="Costello M."/>
            <person name="D'Aco K."/>
            <person name="Daza R."/>
            <person name="De Haan G."/>
            <person name="DeGray S."/>
            <person name="DeMaso C."/>
            <person name="Dhargay N."/>
            <person name="Dooley K."/>
            <person name="Dooley E."/>
            <person name="Doricent M."/>
            <person name="Dorje P."/>
            <person name="Dorjee K."/>
            <person name="Dupes A."/>
            <person name="Elong R."/>
            <person name="Falk J."/>
            <person name="Farina A."/>
            <person name="Faro S."/>
            <person name="Ferguson D."/>
            <person name="Fisher S."/>
            <person name="Foley C.D."/>
            <person name="Franke A."/>
            <person name="Friedrich D."/>
            <person name="Gadbois L."/>
            <person name="Gearin G."/>
            <person name="Gearin C.R."/>
            <person name="Giannoukos G."/>
            <person name="Goode T."/>
            <person name="Graham J."/>
            <person name="Grandbois E."/>
            <person name="Grewal S."/>
            <person name="Gyaltsen K."/>
            <person name="Hafez N."/>
            <person name="Hagos B."/>
            <person name="Hall J."/>
            <person name="Henson C."/>
            <person name="Hollinger A."/>
            <person name="Honan T."/>
            <person name="Huard M.D."/>
            <person name="Hughes L."/>
            <person name="Hurhula B."/>
            <person name="Husby M.E."/>
            <person name="Kamat A."/>
            <person name="Kanga B."/>
            <person name="Kashin S."/>
            <person name="Khazanovich D."/>
            <person name="Kisner P."/>
            <person name="Lance K."/>
            <person name="Lara M."/>
            <person name="Lee W."/>
            <person name="Lennon N."/>
            <person name="Letendre F."/>
            <person name="LeVine R."/>
            <person name="Lipovsky A."/>
            <person name="Liu X."/>
            <person name="Liu J."/>
            <person name="Liu S."/>
            <person name="Lokyitsang T."/>
            <person name="Lokyitsang Y."/>
            <person name="Lubonja R."/>
            <person name="Lui A."/>
            <person name="MacDonald P."/>
            <person name="Magnisalis V."/>
            <person name="Maru K."/>
            <person name="Matthews C."/>
            <person name="McCusker W."/>
            <person name="McDonough S."/>
            <person name="Mehta T."/>
            <person name="Meldrim J."/>
            <person name="Meneus L."/>
            <person name="Mihai O."/>
            <person name="Mihalev A."/>
            <person name="Mihova T."/>
            <person name="Mittelman R."/>
            <person name="Mlenga V."/>
            <person name="Montmayeur A."/>
            <person name="Mulrain L."/>
            <person name="Navidi A."/>
            <person name="Naylor J."/>
            <person name="Negash T."/>
            <person name="Nguyen T."/>
            <person name="Nguyen N."/>
            <person name="Nicol R."/>
            <person name="Norbu C."/>
            <person name="Norbu N."/>
            <person name="Novod N."/>
            <person name="O'Neill B."/>
            <person name="Osman S."/>
            <person name="Markiewicz E."/>
            <person name="Oyono O.L."/>
            <person name="Patti C."/>
            <person name="Phunkhang P."/>
            <person name="Pierre F."/>
            <person name="Priest M."/>
            <person name="Raghuraman S."/>
            <person name="Rege F."/>
            <person name="Reyes R."/>
            <person name="Rise C."/>
            <person name="Rogov P."/>
            <person name="Ross K."/>
            <person name="Ryan E."/>
            <person name="Settipalli S."/>
            <person name="Shea T."/>
            <person name="Sherpa N."/>
            <person name="Shi L."/>
            <person name="Shih D."/>
            <person name="Sparrow T."/>
            <person name="Spaulding J."/>
            <person name="Stalker J."/>
            <person name="Stange-Thomann N."/>
            <person name="Stavropoulos S."/>
            <person name="Stone C."/>
            <person name="Strader C."/>
            <person name="Tesfaye S."/>
            <person name="Thomson T."/>
            <person name="Thoulutsang Y."/>
            <person name="Thoulutsang D."/>
            <person name="Topham K."/>
            <person name="Topping I."/>
            <person name="Tsamla T."/>
            <person name="Vassiliev H."/>
            <person name="Vo A."/>
            <person name="Wangchuk T."/>
            <person name="Wangdi T."/>
            <person name="Weiand M."/>
            <person name="Wilkinson J."/>
            <person name="Wilson A."/>
            <person name="Yadav S."/>
            <person name="Young G."/>
            <person name="Yu Q."/>
            <person name="Zembek L."/>
            <person name="Zhong D."/>
            <person name="Zimmer A."/>
            <person name="Zwirko Z."/>
            <person name="Jaffe D.B."/>
            <person name="Alvarez P."/>
            <person name="Brockman W."/>
            <person name="Butler J."/>
            <person name="Chin C."/>
            <person name="Gnerre S."/>
            <person name="Grabherr M."/>
            <person name="Kleber M."/>
            <person name="Mauceli E."/>
            <person name="MacCallum I."/>
        </authorList>
    </citation>
    <scope>NUCLEOTIDE SEQUENCE [LARGE SCALE GENOMIC DNA]</scope>
    <source>
        <strain evidence="4">Tucson 15081-1352.22</strain>
    </source>
</reference>
<dbReference type="InterPro" id="IPR000595">
    <property type="entry name" value="cNMP-bd_dom"/>
</dbReference>
<dbReference type="EMBL" id="CH933814">
    <property type="protein sequence ID" value="EDW05747.1"/>
    <property type="molecule type" value="Genomic_DNA"/>
</dbReference>
<protein>
    <recommendedName>
        <fullName evidence="2">Cyclic nucleotide-binding domain-containing protein</fullName>
    </recommendedName>
</protein>
<dbReference type="SUPFAM" id="SSF51206">
    <property type="entry name" value="cAMP-binding domain-like"/>
    <property type="match status" value="2"/>
</dbReference>
<dbReference type="eggNOG" id="ENOG502SF8A">
    <property type="taxonomic scope" value="Eukaryota"/>
</dbReference>
<dbReference type="Pfam" id="PF00027">
    <property type="entry name" value="cNMP_binding"/>
    <property type="match status" value="1"/>
</dbReference>
<feature type="domain" description="Cyclic nucleotide-binding" evidence="2">
    <location>
        <begin position="97"/>
        <end position="207"/>
    </location>
</feature>
<feature type="compositionally biased region" description="Basic and acidic residues" evidence="1">
    <location>
        <begin position="426"/>
        <end position="440"/>
    </location>
</feature>
<dbReference type="HOGENOM" id="CLU_025702_0_1_1"/>
<dbReference type="InterPro" id="IPR014710">
    <property type="entry name" value="RmlC-like_jellyroll"/>
</dbReference>
<evidence type="ECO:0000259" key="2">
    <source>
        <dbReference type="PROSITE" id="PS50042"/>
    </source>
</evidence>
<dbReference type="AlphaFoldDB" id="B4L7N4"/>
<dbReference type="PhylomeDB" id="B4L7N4"/>
<dbReference type="KEGG" id="dmo:Dmoj_GI11206"/>
<evidence type="ECO:0000256" key="1">
    <source>
        <dbReference type="SAM" id="MobiDB-lite"/>
    </source>
</evidence>